<dbReference type="AlphaFoldDB" id="A0AAF3EV76"/>
<dbReference type="PANTHER" id="PTHR22914">
    <property type="entry name" value="CHITIN SYNTHASE"/>
    <property type="match status" value="1"/>
</dbReference>
<proteinExistence type="predicted"/>
<dbReference type="GO" id="GO:0006031">
    <property type="term" value="P:chitin biosynthetic process"/>
    <property type="evidence" value="ECO:0007669"/>
    <property type="project" value="TreeGrafter"/>
</dbReference>
<evidence type="ECO:0000256" key="3">
    <source>
        <dbReference type="ARBA" id="ARBA00023136"/>
    </source>
</evidence>
<dbReference type="GO" id="GO:0004100">
    <property type="term" value="F:chitin synthase activity"/>
    <property type="evidence" value="ECO:0007669"/>
    <property type="project" value="InterPro"/>
</dbReference>
<dbReference type="InterPro" id="IPR004835">
    <property type="entry name" value="Chitin_synth"/>
</dbReference>
<comment type="subcellular location">
    <subcellularLocation>
        <location evidence="1">Membrane</location>
        <topology evidence="1">Multi-pass membrane protein</topology>
    </subcellularLocation>
</comment>
<sequence>MLMKLLNSVLKHIFFDDAWEDQPELGRAPNEYFRTFFTLLNSMIDGKEDASSNDPTKVLIGTAYGGRLVVRLPAGTLLFIHLKDKKLIRHKKRWSQVMYMYYLLGHRIMESHMSIEDKQLIAENTYILAIDGDSKFEPEAFLR</sequence>
<keyword evidence="2" id="KW-0812">Transmembrane</keyword>
<protein>
    <submittedName>
        <fullName evidence="5">Uncharacterized protein</fullName>
    </submittedName>
</protein>
<name>A0AAF3EV76_9BILA</name>
<organism evidence="4 5">
    <name type="scientific">Mesorhabditis belari</name>
    <dbReference type="NCBI Taxonomy" id="2138241"/>
    <lineage>
        <taxon>Eukaryota</taxon>
        <taxon>Metazoa</taxon>
        <taxon>Ecdysozoa</taxon>
        <taxon>Nematoda</taxon>
        <taxon>Chromadorea</taxon>
        <taxon>Rhabditida</taxon>
        <taxon>Rhabditina</taxon>
        <taxon>Rhabditomorpha</taxon>
        <taxon>Rhabditoidea</taxon>
        <taxon>Rhabditidae</taxon>
        <taxon>Mesorhabditinae</taxon>
        <taxon>Mesorhabditis</taxon>
    </lineage>
</organism>
<dbReference type="GO" id="GO:0016020">
    <property type="term" value="C:membrane"/>
    <property type="evidence" value="ECO:0007669"/>
    <property type="project" value="UniProtKB-SubCell"/>
</dbReference>
<keyword evidence="4" id="KW-1185">Reference proteome</keyword>
<evidence type="ECO:0000256" key="1">
    <source>
        <dbReference type="ARBA" id="ARBA00004141"/>
    </source>
</evidence>
<dbReference type="WBParaSite" id="MBELARI_LOCUS18099">
    <property type="protein sequence ID" value="MBELARI_LOCUS18099"/>
    <property type="gene ID" value="MBELARI_LOCUS18099"/>
</dbReference>
<dbReference type="Proteomes" id="UP000887575">
    <property type="component" value="Unassembled WGS sequence"/>
</dbReference>
<keyword evidence="3" id="KW-0472">Membrane</keyword>
<accession>A0AAF3EV76</accession>
<evidence type="ECO:0000313" key="4">
    <source>
        <dbReference type="Proteomes" id="UP000887575"/>
    </source>
</evidence>
<evidence type="ECO:0000313" key="5">
    <source>
        <dbReference type="WBParaSite" id="MBELARI_LOCUS18099"/>
    </source>
</evidence>
<evidence type="ECO:0000256" key="2">
    <source>
        <dbReference type="ARBA" id="ARBA00022692"/>
    </source>
</evidence>
<dbReference type="PANTHER" id="PTHR22914:SF12">
    <property type="entry name" value="CHITIN SYNTHASE CHS-1"/>
    <property type="match status" value="1"/>
</dbReference>
<reference evidence="5" key="1">
    <citation type="submission" date="2024-02" db="UniProtKB">
        <authorList>
            <consortium name="WormBaseParasite"/>
        </authorList>
    </citation>
    <scope>IDENTIFICATION</scope>
</reference>
<dbReference type="GO" id="GO:0071944">
    <property type="term" value="C:cell periphery"/>
    <property type="evidence" value="ECO:0007669"/>
    <property type="project" value="TreeGrafter"/>
</dbReference>